<accession>A0A4Y1N1E0</accession>
<dbReference type="Gene3D" id="3.90.550.10">
    <property type="entry name" value="Spore Coat Polysaccharide Biosynthesis Protein SpsA, Chain A"/>
    <property type="match status" value="1"/>
</dbReference>
<dbReference type="InterPro" id="IPR029044">
    <property type="entry name" value="Nucleotide-diphossugar_trans"/>
</dbReference>
<feature type="domain" description="DUF4214" evidence="2">
    <location>
        <begin position="317"/>
        <end position="366"/>
    </location>
</feature>
<dbReference type="Pfam" id="PF13578">
    <property type="entry name" value="Methyltransf_24"/>
    <property type="match status" value="1"/>
</dbReference>
<proteinExistence type="predicted"/>
<evidence type="ECO:0000313" key="3">
    <source>
        <dbReference type="EMBL" id="AWV23880.1"/>
    </source>
</evidence>
<sequence length="603" mass="67830">MPDSLAVSLPAPIAIMSFNRPGMLERVLASLKAQTLPVAEQRVHLFQDAARNRSGGMTRATEDEIAACISVFRRHFPDGVVHEAPHNLGIALNFDRAERFFFETLNAELGIFFEDDMVLSPHYLDALEKLSAFALAEERVGYVAAYGQHHASPEEHGRLRRRIMPMGHNWGFALTRRQWKRQREIVEGYLHFVRDCEYRYRPHEEIRAYFARFGVTTTQTSQDTAKEIASAVLGTARLMCFPAYGSYIGDVGEHYTPALYKALDFGRTVLFEHAPDGFDFPTTQELTTMIEATRAQLSDPARSNGVKLTSERLPADLFVDTLYRGLLDRQPDLAGFHSFTDALEKKALQPVDVVRSIVGSAEFSRSYAQRSPSGRTAGRQPSEEKPRTMARELQQRLFGEDIYAGFAPTLRKDLQGWNSHHPALTREITARRPRIVIDVGVWKGASTIHMAKHMQALGLDGAVIAVDTFLGSPEHWNRDRPDRIFEDLGLKHGWPSLYWQFLSNVVAEGVSSLVLPVPQTSENAAVILQRLGLRAGMVHIDAAHEYEPVLRDARMYWDLLEPGGLLIGDDHPWPGVARAARDFAAEVGQPLRVEEPKWMIEKA</sequence>
<name>A0A4Y1N1E0_9PROT</name>
<reference evidence="3" key="1">
    <citation type="submission" date="2017-12" db="EMBL/GenBank/DDBJ databases">
        <authorList>
            <person name="Martens C."/>
            <person name="Dahlstrom E."/>
            <person name="Barbian K."/>
            <person name="Sykora L."/>
            <person name="Ricklefs S."/>
            <person name="Bruno D."/>
            <person name="Anzick I."/>
            <person name="Myles I."/>
            <person name="Datta S.K."/>
        </authorList>
    </citation>
    <scope>NUCLEOTIDE SEQUENCE</scope>
    <source>
        <strain evidence="3">AD2</strain>
    </source>
</reference>
<dbReference type="CDD" id="cd00761">
    <property type="entry name" value="Glyco_tranf_GTA_type"/>
    <property type="match status" value="1"/>
</dbReference>
<dbReference type="Gene3D" id="3.40.50.150">
    <property type="entry name" value="Vaccinia Virus protein VP39"/>
    <property type="match status" value="1"/>
</dbReference>
<dbReference type="InterPro" id="IPR029063">
    <property type="entry name" value="SAM-dependent_MTases_sf"/>
</dbReference>
<feature type="region of interest" description="Disordered" evidence="1">
    <location>
        <begin position="365"/>
        <end position="387"/>
    </location>
</feature>
<protein>
    <recommendedName>
        <fullName evidence="2">DUF4214 domain-containing protein</fullName>
    </recommendedName>
</protein>
<dbReference type="EMBL" id="CP025189">
    <property type="protein sequence ID" value="AWV23880.1"/>
    <property type="molecule type" value="Genomic_DNA"/>
</dbReference>
<dbReference type="SUPFAM" id="SSF53448">
    <property type="entry name" value="Nucleotide-diphospho-sugar transferases"/>
    <property type="match status" value="1"/>
</dbReference>
<evidence type="ECO:0000259" key="2">
    <source>
        <dbReference type="Pfam" id="PF13946"/>
    </source>
</evidence>
<evidence type="ECO:0000256" key="1">
    <source>
        <dbReference type="SAM" id="MobiDB-lite"/>
    </source>
</evidence>
<dbReference type="SUPFAM" id="SSF53335">
    <property type="entry name" value="S-adenosyl-L-methionine-dependent methyltransferases"/>
    <property type="match status" value="1"/>
</dbReference>
<organism evidence="3">
    <name type="scientific">Roseomonas mucosa</name>
    <dbReference type="NCBI Taxonomy" id="207340"/>
    <lineage>
        <taxon>Bacteria</taxon>
        <taxon>Pseudomonadati</taxon>
        <taxon>Pseudomonadota</taxon>
        <taxon>Alphaproteobacteria</taxon>
        <taxon>Acetobacterales</taxon>
        <taxon>Roseomonadaceae</taxon>
        <taxon>Roseomonas</taxon>
    </lineage>
</organism>
<dbReference type="PANTHER" id="PTHR37909">
    <property type="entry name" value="S-ADENOSYL-L-METHIONINE-DEPENDENT METHYLTRANSFERASES SUPERFAMILY PROTEIN"/>
    <property type="match status" value="1"/>
</dbReference>
<gene>
    <name evidence="3" type="ORF">RADP37_02543</name>
</gene>
<dbReference type="InterPro" id="IPR025282">
    <property type="entry name" value="DUF4214"/>
</dbReference>
<dbReference type="PANTHER" id="PTHR37909:SF1">
    <property type="entry name" value="S-ADENOSYL-L-METHIONINE-DEPENDENT METHYLTRANSFERASES SUPERFAMILY PROTEIN"/>
    <property type="match status" value="1"/>
</dbReference>
<dbReference type="RefSeq" id="WP_314215837.1">
    <property type="nucleotide sequence ID" value="NZ_CP025189.1"/>
</dbReference>
<dbReference type="Pfam" id="PF13946">
    <property type="entry name" value="DUF4214"/>
    <property type="match status" value="1"/>
</dbReference>
<dbReference type="AlphaFoldDB" id="A0A4Y1N1E0"/>